<comment type="caution">
    <text evidence="4">The sequence shown here is derived from an EMBL/GenBank/DDBJ whole genome shotgun (WGS) entry which is preliminary data.</text>
</comment>
<organism evidence="4 5">
    <name type="scientific">Phytophthora citrophthora</name>
    <dbReference type="NCBI Taxonomy" id="4793"/>
    <lineage>
        <taxon>Eukaryota</taxon>
        <taxon>Sar</taxon>
        <taxon>Stramenopiles</taxon>
        <taxon>Oomycota</taxon>
        <taxon>Peronosporomycetes</taxon>
        <taxon>Peronosporales</taxon>
        <taxon>Peronosporaceae</taxon>
        <taxon>Phytophthora</taxon>
    </lineage>
</organism>
<dbReference type="PROSITE" id="PS50297">
    <property type="entry name" value="ANK_REP_REGION"/>
    <property type="match status" value="5"/>
</dbReference>
<dbReference type="Pfam" id="PF12796">
    <property type="entry name" value="Ank_2"/>
    <property type="match status" value="5"/>
</dbReference>
<keyword evidence="5" id="KW-1185">Reference proteome</keyword>
<dbReference type="SMART" id="SM00248">
    <property type="entry name" value="ANK"/>
    <property type="match status" value="11"/>
</dbReference>
<feature type="repeat" description="ANK" evidence="3">
    <location>
        <begin position="33"/>
        <end position="65"/>
    </location>
</feature>
<dbReference type="PRINTS" id="PR01415">
    <property type="entry name" value="ANKYRIN"/>
</dbReference>
<feature type="repeat" description="ANK" evidence="3">
    <location>
        <begin position="347"/>
        <end position="379"/>
    </location>
</feature>
<feature type="repeat" description="ANK" evidence="3">
    <location>
        <begin position="426"/>
        <end position="452"/>
    </location>
</feature>
<keyword evidence="1" id="KW-0677">Repeat</keyword>
<dbReference type="Gene3D" id="1.25.40.20">
    <property type="entry name" value="Ankyrin repeat-containing domain"/>
    <property type="match status" value="5"/>
</dbReference>
<protein>
    <submittedName>
        <fullName evidence="4">Ankyrin-3</fullName>
    </submittedName>
</protein>
<dbReference type="PANTHER" id="PTHR24198:SF165">
    <property type="entry name" value="ANKYRIN REPEAT-CONTAINING PROTEIN-RELATED"/>
    <property type="match status" value="1"/>
</dbReference>
<dbReference type="PANTHER" id="PTHR24198">
    <property type="entry name" value="ANKYRIN REPEAT AND PROTEIN KINASE DOMAIN-CONTAINING PROTEIN"/>
    <property type="match status" value="1"/>
</dbReference>
<dbReference type="Proteomes" id="UP001259832">
    <property type="component" value="Unassembled WGS sequence"/>
</dbReference>
<dbReference type="PROSITE" id="PS50088">
    <property type="entry name" value="ANK_REPEAT"/>
    <property type="match status" value="6"/>
</dbReference>
<evidence type="ECO:0000313" key="4">
    <source>
        <dbReference type="EMBL" id="KAK1929101.1"/>
    </source>
</evidence>
<evidence type="ECO:0000256" key="2">
    <source>
        <dbReference type="ARBA" id="ARBA00023043"/>
    </source>
</evidence>
<dbReference type="InterPro" id="IPR036770">
    <property type="entry name" value="Ankyrin_rpt-contain_sf"/>
</dbReference>
<gene>
    <name evidence="4" type="ORF">P3T76_015394</name>
</gene>
<dbReference type="EMBL" id="JASMQC010000052">
    <property type="protein sequence ID" value="KAK1929101.1"/>
    <property type="molecule type" value="Genomic_DNA"/>
</dbReference>
<reference evidence="4" key="1">
    <citation type="submission" date="2023-08" db="EMBL/GenBank/DDBJ databases">
        <title>Reference Genome Resource for the Citrus Pathogen Phytophthora citrophthora.</title>
        <authorList>
            <person name="Moller H."/>
            <person name="Coetzee B."/>
            <person name="Rose L.J."/>
            <person name="Van Niekerk J.M."/>
        </authorList>
    </citation>
    <scope>NUCLEOTIDE SEQUENCE</scope>
    <source>
        <strain evidence="4">STE-U-9442</strain>
    </source>
</reference>
<evidence type="ECO:0000313" key="5">
    <source>
        <dbReference type="Proteomes" id="UP001259832"/>
    </source>
</evidence>
<name>A0AAD9FZB7_9STRA</name>
<feature type="repeat" description="ANK" evidence="3">
    <location>
        <begin position="1"/>
        <end position="32"/>
    </location>
</feature>
<keyword evidence="2 3" id="KW-0040">ANK repeat</keyword>
<feature type="repeat" description="ANK" evidence="3">
    <location>
        <begin position="314"/>
        <end position="346"/>
    </location>
</feature>
<evidence type="ECO:0000256" key="1">
    <source>
        <dbReference type="ARBA" id="ARBA00022737"/>
    </source>
</evidence>
<dbReference type="AlphaFoldDB" id="A0AAD9FZB7"/>
<dbReference type="SUPFAM" id="SSF48403">
    <property type="entry name" value="Ankyrin repeat"/>
    <property type="match status" value="2"/>
</dbReference>
<evidence type="ECO:0000256" key="3">
    <source>
        <dbReference type="PROSITE-ProRule" id="PRU00023"/>
    </source>
</evidence>
<proteinExistence type="predicted"/>
<sequence length="508" mass="55163">MDTSLHLYARCGRADVARIQLQHGANTEIRDAQGLTPLLLAARYNQLQVLQLLLQHGARTDAFAPLDTDFGHGGELGTCLHFAAESGHVQILKFLVTAAALDPDERTCGSQEITALHLAAWLGRADVVRFLVARAEVDINARDAHGMTALHHACDYPNASSFNSPPQYLFDAAKTLVDHGAYSGMSWWFHKVKVLLSKPLWTRPGRHNWKIRRDSSIWETELVNELEAVNSVGNLTKHHEAALHAACRSKKFRRLRDVLKGQGDIWVNSRVSTGDNVGWTALHIAASSGWQAGVTLLIAHGANVELTTTENEEHGTTAVHLAAQNGHSSIVLALLDAGADVNACDDFSDTPLLRALRHGRSRIVQLLLCYGAQCNFQTESGSQIGSFDPRSTSALHLAAFFGLLSVVQELAETSKSLFAIDAVDDDGGTPLWLAAAMGHLDVVAFLAQQGANTHHHVAGASASKCAAEFGHLEVVEYISTSSPGQVNGWRSLTRLAVQDKTQFRRKSM</sequence>
<accession>A0AAD9FZB7</accession>
<dbReference type="InterPro" id="IPR002110">
    <property type="entry name" value="Ankyrin_rpt"/>
</dbReference>
<feature type="repeat" description="ANK" evidence="3">
    <location>
        <begin position="277"/>
        <end position="309"/>
    </location>
</feature>